<gene>
    <name evidence="1" type="ORF">H9815_11475</name>
</gene>
<reference evidence="1" key="2">
    <citation type="submission" date="2021-04" db="EMBL/GenBank/DDBJ databases">
        <authorList>
            <person name="Gilroy R."/>
        </authorList>
    </citation>
    <scope>NUCLEOTIDE SEQUENCE</scope>
    <source>
        <strain evidence="1">ChiGjej4B4-7305</strain>
    </source>
</reference>
<organism evidence="1 2">
    <name type="scientific">Candidatus Ruania gallistercoris</name>
    <dbReference type="NCBI Taxonomy" id="2838746"/>
    <lineage>
        <taxon>Bacteria</taxon>
        <taxon>Bacillati</taxon>
        <taxon>Actinomycetota</taxon>
        <taxon>Actinomycetes</taxon>
        <taxon>Micrococcales</taxon>
        <taxon>Ruaniaceae</taxon>
        <taxon>Ruania</taxon>
    </lineage>
</organism>
<evidence type="ECO:0000313" key="1">
    <source>
        <dbReference type="EMBL" id="HIZ36390.1"/>
    </source>
</evidence>
<dbReference type="Proteomes" id="UP000824037">
    <property type="component" value="Unassembled WGS sequence"/>
</dbReference>
<dbReference type="EMBL" id="DXBY01000196">
    <property type="protein sequence ID" value="HIZ36390.1"/>
    <property type="molecule type" value="Genomic_DNA"/>
</dbReference>
<comment type="caution">
    <text evidence="1">The sequence shown here is derived from an EMBL/GenBank/DDBJ whole genome shotgun (WGS) entry which is preliminary data.</text>
</comment>
<name>A0A9D2EFJ7_9MICO</name>
<proteinExistence type="predicted"/>
<reference evidence="1" key="1">
    <citation type="journal article" date="2021" name="PeerJ">
        <title>Extensive microbial diversity within the chicken gut microbiome revealed by metagenomics and culture.</title>
        <authorList>
            <person name="Gilroy R."/>
            <person name="Ravi A."/>
            <person name="Getino M."/>
            <person name="Pursley I."/>
            <person name="Horton D.L."/>
            <person name="Alikhan N.F."/>
            <person name="Baker D."/>
            <person name="Gharbi K."/>
            <person name="Hall N."/>
            <person name="Watson M."/>
            <person name="Adriaenssens E.M."/>
            <person name="Foster-Nyarko E."/>
            <person name="Jarju S."/>
            <person name="Secka A."/>
            <person name="Antonio M."/>
            <person name="Oren A."/>
            <person name="Chaudhuri R.R."/>
            <person name="La Ragione R."/>
            <person name="Hildebrand F."/>
            <person name="Pallen M.J."/>
        </authorList>
    </citation>
    <scope>NUCLEOTIDE SEQUENCE</scope>
    <source>
        <strain evidence="1">ChiGjej4B4-7305</strain>
    </source>
</reference>
<evidence type="ECO:0000313" key="2">
    <source>
        <dbReference type="Proteomes" id="UP000824037"/>
    </source>
</evidence>
<accession>A0A9D2EFJ7</accession>
<sequence>MDSPDGSPLPADEWHTRPDKEVTGWVVCCTHHDDGGYRSATERLATWDRVATSEEEQPEVGRFYESDSAIDLDTRADVEELMLKLWHSHLEPVNARTAISGAAEEVARATRALDQAVQTGRTAGLTWAEIGQAAGIARQSAHERWGGR</sequence>
<dbReference type="AlphaFoldDB" id="A0A9D2EFJ7"/>
<protein>
    <submittedName>
        <fullName evidence="1">Uncharacterized protein</fullName>
    </submittedName>
</protein>